<sequence length="145" mass="16280">MALPSLHTTFSIDQAVMGEENQNKVVCLRMGRDFDPDCMMMDEVLKSAQPTVEPLCAIYTVDVREVPQCIQEFQLAGPSPIALMFFFRGRPIQLDLGEGKRGAKITWALGNQQEFLDLCEAFCRGAQQGREVVTAPRDYSVQGRY</sequence>
<dbReference type="SUPFAM" id="SSF52833">
    <property type="entry name" value="Thioredoxin-like"/>
    <property type="match status" value="1"/>
</dbReference>
<reference evidence="6" key="2">
    <citation type="book" date="2010" name="PROCEEDINGS OF 13TH INTERNATIONAL CONFERENCE ON HARMFUL ALGAE" publisher="International Society For The Study of Harmful Algae" city="Hong Kong, China">
        <title>Dinoflagellate meta-transcriptomics enabled by spliced leader.</title>
        <editorList>
            <person name="Unknown A."/>
        </editorList>
        <authorList>
            <person name="Lin S."/>
            <person name="Zhang H."/>
        </authorList>
    </citation>
    <scope>NUCLEOTIDE SEQUENCE</scope>
    <source>
        <strain evidence="6">CCMP696</strain>
    </source>
</reference>
<comment type="subcellular location">
    <subcellularLocation>
        <location evidence="1">Nucleus</location>
    </subcellularLocation>
</comment>
<dbReference type="Gene3D" id="3.40.30.10">
    <property type="entry name" value="Glutaredoxin"/>
    <property type="match status" value="1"/>
</dbReference>
<evidence type="ECO:0000256" key="4">
    <source>
        <dbReference type="ARBA" id="ARBA00023187"/>
    </source>
</evidence>
<dbReference type="EMBL" id="FJ600137">
    <property type="protein sequence ID" value="ACU45164.1"/>
    <property type="molecule type" value="mRNA"/>
</dbReference>
<reference evidence="6" key="1">
    <citation type="submission" date="2008-12" db="EMBL/GenBank/DDBJ databases">
        <authorList>
            <person name="Zhang H."/>
            <person name="Lin S."/>
        </authorList>
    </citation>
    <scope>NUCLEOTIDE SEQUENCE</scope>
    <source>
        <strain evidence="6">CCMP696</strain>
    </source>
</reference>
<evidence type="ECO:0000256" key="2">
    <source>
        <dbReference type="ARBA" id="ARBA00008241"/>
    </source>
</evidence>
<dbReference type="SMART" id="SM01410">
    <property type="entry name" value="DIM1"/>
    <property type="match status" value="1"/>
</dbReference>
<dbReference type="PANTHER" id="PTHR12052">
    <property type="entry name" value="THIOREDOXIN-LIKE PROTEN 4A, 4B"/>
    <property type="match status" value="1"/>
</dbReference>
<keyword evidence="5" id="KW-0539">Nucleus</keyword>
<evidence type="ECO:0000256" key="1">
    <source>
        <dbReference type="ARBA" id="ARBA00004123"/>
    </source>
</evidence>
<dbReference type="GO" id="GO:0046540">
    <property type="term" value="C:U4/U6 x U5 tri-snRNP complex"/>
    <property type="evidence" value="ECO:0007669"/>
    <property type="project" value="InterPro"/>
</dbReference>
<evidence type="ECO:0000313" key="6">
    <source>
        <dbReference type="EMBL" id="ACU45164.1"/>
    </source>
</evidence>
<dbReference type="InterPro" id="IPR004123">
    <property type="entry name" value="Dim1"/>
</dbReference>
<dbReference type="GO" id="GO:0000398">
    <property type="term" value="P:mRNA splicing, via spliceosome"/>
    <property type="evidence" value="ECO:0007669"/>
    <property type="project" value="InterPro"/>
</dbReference>
<proteinExistence type="evidence at transcript level"/>
<dbReference type="PANTHER" id="PTHR12052:SF5">
    <property type="entry name" value="THIOREDOXIN-LIKE PROTEIN 4A"/>
    <property type="match status" value="1"/>
</dbReference>
<evidence type="ECO:0000256" key="5">
    <source>
        <dbReference type="ARBA" id="ARBA00023242"/>
    </source>
</evidence>
<dbReference type="GO" id="GO:0005682">
    <property type="term" value="C:U5 snRNP"/>
    <property type="evidence" value="ECO:0007669"/>
    <property type="project" value="TreeGrafter"/>
</dbReference>
<organism evidence="6">
    <name type="scientific">Prorocentrum minimum</name>
    <name type="common">Dinoflagellate</name>
    <name type="synonym">Exuviaella minima</name>
    <dbReference type="NCBI Taxonomy" id="39449"/>
    <lineage>
        <taxon>Eukaryota</taxon>
        <taxon>Sar</taxon>
        <taxon>Alveolata</taxon>
        <taxon>Dinophyceae</taxon>
        <taxon>Prorocentrales</taxon>
        <taxon>Prorocentraceae</taxon>
        <taxon>Prorocentrum</taxon>
    </lineage>
</organism>
<dbReference type="Pfam" id="PF02966">
    <property type="entry name" value="DIM1"/>
    <property type="match status" value="1"/>
</dbReference>
<keyword evidence="4" id="KW-0508">mRNA splicing</keyword>
<name>E8Z6T4_PROMN</name>
<dbReference type="GO" id="GO:0005681">
    <property type="term" value="C:spliceosomal complex"/>
    <property type="evidence" value="ECO:0007669"/>
    <property type="project" value="TreeGrafter"/>
</dbReference>
<comment type="similarity">
    <text evidence="2">Belongs to the DIM1 family.</text>
</comment>
<dbReference type="InterPro" id="IPR036249">
    <property type="entry name" value="Thioredoxin-like_sf"/>
</dbReference>
<keyword evidence="3" id="KW-0507">mRNA processing</keyword>
<evidence type="ECO:0000256" key="3">
    <source>
        <dbReference type="ARBA" id="ARBA00022664"/>
    </source>
</evidence>
<dbReference type="AlphaFoldDB" id="E8Z6T4"/>
<protein>
    <submittedName>
        <fullName evidence="6">Dim1</fullName>
    </submittedName>
</protein>
<accession>E8Z6T4</accession>